<dbReference type="Gene3D" id="1.10.10.10">
    <property type="entry name" value="Winged helix-like DNA-binding domain superfamily/Winged helix DNA-binding domain"/>
    <property type="match status" value="1"/>
</dbReference>
<evidence type="ECO:0000313" key="7">
    <source>
        <dbReference type="Proteomes" id="UP001170481"/>
    </source>
</evidence>
<dbReference type="RefSeq" id="WP_054555889.1">
    <property type="nucleotide sequence ID" value="NZ_JAUORK010000004.1"/>
</dbReference>
<dbReference type="InterPro" id="IPR036390">
    <property type="entry name" value="WH_DNA-bd_sf"/>
</dbReference>
<dbReference type="PANTHER" id="PTHR30537:SF5">
    <property type="entry name" value="HTH-TYPE TRANSCRIPTIONAL ACTIVATOR TTDR-RELATED"/>
    <property type="match status" value="1"/>
</dbReference>
<dbReference type="GO" id="GO:0003700">
    <property type="term" value="F:DNA-binding transcription factor activity"/>
    <property type="evidence" value="ECO:0007669"/>
    <property type="project" value="InterPro"/>
</dbReference>
<dbReference type="InterPro" id="IPR005119">
    <property type="entry name" value="LysR_subst-bd"/>
</dbReference>
<reference evidence="6" key="1">
    <citation type="submission" date="2023-07" db="EMBL/GenBank/DDBJ databases">
        <title>Genome content predicts the carbon catabolic preferences of heterotrophic bacteria.</title>
        <authorList>
            <person name="Gralka M."/>
        </authorList>
    </citation>
    <scope>NUCLEOTIDE SEQUENCE</scope>
    <source>
        <strain evidence="6">C2R13</strain>
    </source>
</reference>
<dbReference type="AlphaFoldDB" id="A0AAP4TXF2"/>
<dbReference type="InterPro" id="IPR058163">
    <property type="entry name" value="LysR-type_TF_proteobact-type"/>
</dbReference>
<dbReference type="SUPFAM" id="SSF46785">
    <property type="entry name" value="Winged helix' DNA-binding domain"/>
    <property type="match status" value="1"/>
</dbReference>
<dbReference type="GO" id="GO:0003677">
    <property type="term" value="F:DNA binding"/>
    <property type="evidence" value="ECO:0007669"/>
    <property type="project" value="UniProtKB-KW"/>
</dbReference>
<accession>A0AAP4TXF2</accession>
<comment type="similarity">
    <text evidence="1">Belongs to the LysR transcriptional regulatory family.</text>
</comment>
<dbReference type="EMBL" id="JAUORK010000004">
    <property type="protein sequence ID" value="MDO6671470.1"/>
    <property type="molecule type" value="Genomic_DNA"/>
</dbReference>
<dbReference type="FunFam" id="1.10.10.10:FF:000001">
    <property type="entry name" value="LysR family transcriptional regulator"/>
    <property type="match status" value="1"/>
</dbReference>
<protein>
    <submittedName>
        <fullName evidence="6">LysR family transcriptional regulator</fullName>
    </submittedName>
</protein>
<dbReference type="Proteomes" id="UP001170481">
    <property type="component" value="Unassembled WGS sequence"/>
</dbReference>
<evidence type="ECO:0000256" key="2">
    <source>
        <dbReference type="ARBA" id="ARBA00023015"/>
    </source>
</evidence>
<keyword evidence="3" id="KW-0238">DNA-binding</keyword>
<gene>
    <name evidence="6" type="ORF">Q4535_04995</name>
</gene>
<evidence type="ECO:0000313" key="6">
    <source>
        <dbReference type="EMBL" id="MDO6671470.1"/>
    </source>
</evidence>
<evidence type="ECO:0000259" key="5">
    <source>
        <dbReference type="PROSITE" id="PS50931"/>
    </source>
</evidence>
<organism evidence="6 7">
    <name type="scientific">Cobetia amphilecti</name>
    <dbReference type="NCBI Taxonomy" id="1055104"/>
    <lineage>
        <taxon>Bacteria</taxon>
        <taxon>Pseudomonadati</taxon>
        <taxon>Pseudomonadota</taxon>
        <taxon>Gammaproteobacteria</taxon>
        <taxon>Oceanospirillales</taxon>
        <taxon>Halomonadaceae</taxon>
        <taxon>Cobetia</taxon>
    </lineage>
</organism>
<proteinExistence type="inferred from homology"/>
<dbReference type="SUPFAM" id="SSF53850">
    <property type="entry name" value="Periplasmic binding protein-like II"/>
    <property type="match status" value="1"/>
</dbReference>
<dbReference type="FunFam" id="3.40.190.290:FF:000001">
    <property type="entry name" value="Transcriptional regulator, LysR family"/>
    <property type="match status" value="1"/>
</dbReference>
<dbReference type="InterPro" id="IPR000847">
    <property type="entry name" value="LysR_HTH_N"/>
</dbReference>
<name>A0AAP4TXF2_9GAMM</name>
<dbReference type="InterPro" id="IPR036388">
    <property type="entry name" value="WH-like_DNA-bd_sf"/>
</dbReference>
<comment type="caution">
    <text evidence="6">The sequence shown here is derived from an EMBL/GenBank/DDBJ whole genome shotgun (WGS) entry which is preliminary data.</text>
</comment>
<evidence type="ECO:0000256" key="3">
    <source>
        <dbReference type="ARBA" id="ARBA00023125"/>
    </source>
</evidence>
<sequence>MNLEHLKLFVRLAAVNSISQAGEDLGLSPAVASSHLRKLEDSLGVRLLHRTTRHVALSEEGRAFLPHAEEVLISAEAARAAVGVGTTSPSGTLRITASASFGRMHLVPGLAGFLERCPDLELDLRLTDTIVDLVEGGFDIAIRNSALKDSSLIARRLAPDKRILCASPDYLARHGTPTHPSMLHEHECLTLIGMDQWCFQCENGVEPIRVKGRIRTDNGEAVRDACAAGLGITLSSTWSIYRHLAEGSLVEVLPETPLISETGIWAVYPSNRQLAPKVRAFLDYFSEYFGSPPYWDVQQG</sequence>
<dbReference type="PANTHER" id="PTHR30537">
    <property type="entry name" value="HTH-TYPE TRANSCRIPTIONAL REGULATOR"/>
    <property type="match status" value="1"/>
</dbReference>
<dbReference type="Pfam" id="PF03466">
    <property type="entry name" value="LysR_substrate"/>
    <property type="match status" value="1"/>
</dbReference>
<evidence type="ECO:0000256" key="1">
    <source>
        <dbReference type="ARBA" id="ARBA00009437"/>
    </source>
</evidence>
<feature type="domain" description="HTH lysR-type" evidence="5">
    <location>
        <begin position="1"/>
        <end position="58"/>
    </location>
</feature>
<dbReference type="Gene3D" id="3.40.190.290">
    <property type="match status" value="1"/>
</dbReference>
<evidence type="ECO:0000256" key="4">
    <source>
        <dbReference type="ARBA" id="ARBA00023163"/>
    </source>
</evidence>
<keyword evidence="4" id="KW-0804">Transcription</keyword>
<dbReference type="PROSITE" id="PS50931">
    <property type="entry name" value="HTH_LYSR"/>
    <property type="match status" value="1"/>
</dbReference>
<keyword evidence="2" id="KW-0805">Transcription regulation</keyword>
<dbReference type="CDD" id="cd08422">
    <property type="entry name" value="PBP2_CrgA_like"/>
    <property type="match status" value="1"/>
</dbReference>
<dbReference type="Pfam" id="PF00126">
    <property type="entry name" value="HTH_1"/>
    <property type="match status" value="1"/>
</dbReference>